<keyword evidence="1" id="KW-1133">Transmembrane helix</keyword>
<reference evidence="2 3" key="1">
    <citation type="submission" date="2010-10" db="EMBL/GenBank/DDBJ databases">
        <authorList>
            <person name="Durkin A.S."/>
            <person name="Madupu R."/>
            <person name="Torralba M."/>
            <person name="Gillis M."/>
            <person name="Methe B."/>
            <person name="Sutton G."/>
            <person name="Nelson K.E."/>
        </authorList>
    </citation>
    <scope>NUCLEOTIDE SEQUENCE [LARGE SCALE GENOMIC DNA]</scope>
    <source>
        <strain evidence="2 3">F0405</strain>
    </source>
</reference>
<evidence type="ECO:0000313" key="3">
    <source>
        <dbReference type="Proteomes" id="UP000003812"/>
    </source>
</evidence>
<protein>
    <submittedName>
        <fullName evidence="2">Uncharacterized protein</fullName>
    </submittedName>
</protein>
<evidence type="ECO:0000256" key="1">
    <source>
        <dbReference type="SAM" id="Phobius"/>
    </source>
</evidence>
<evidence type="ECO:0000313" key="2">
    <source>
        <dbReference type="EMBL" id="EFQ54276.1"/>
    </source>
</evidence>
<name>E3CGG1_STRPA</name>
<feature type="transmembrane region" description="Helical" evidence="1">
    <location>
        <begin position="6"/>
        <end position="29"/>
    </location>
</feature>
<accession>E3CGG1</accession>
<gene>
    <name evidence="2" type="ORF">HMPREF9626_0611</name>
</gene>
<dbReference type="Proteomes" id="UP000003812">
    <property type="component" value="Unassembled WGS sequence"/>
</dbReference>
<sequence>MGISIYLAPIIWVKLALGALTIFITYYLLKVIPNKPENPTEENPD</sequence>
<proteinExistence type="predicted"/>
<comment type="caution">
    <text evidence="2">The sequence shown here is derived from an EMBL/GenBank/DDBJ whole genome shotgun (WGS) entry which is preliminary data.</text>
</comment>
<dbReference type="AlphaFoldDB" id="E3CGG1"/>
<dbReference type="EMBL" id="AEKM01000016">
    <property type="protein sequence ID" value="EFQ54276.1"/>
    <property type="molecule type" value="Genomic_DNA"/>
</dbReference>
<keyword evidence="1" id="KW-0472">Membrane</keyword>
<keyword evidence="1" id="KW-0812">Transmembrane</keyword>
<organism evidence="2 3">
    <name type="scientific">Streptococcus parasanguinis F0405</name>
    <dbReference type="NCBI Taxonomy" id="905067"/>
    <lineage>
        <taxon>Bacteria</taxon>
        <taxon>Bacillati</taxon>
        <taxon>Bacillota</taxon>
        <taxon>Bacilli</taxon>
        <taxon>Lactobacillales</taxon>
        <taxon>Streptococcaceae</taxon>
        <taxon>Streptococcus</taxon>
    </lineage>
</organism>